<evidence type="ECO:0008006" key="3">
    <source>
        <dbReference type="Google" id="ProtNLM"/>
    </source>
</evidence>
<dbReference type="EMBL" id="NHON01000068">
    <property type="protein sequence ID" value="OWJ64101.1"/>
    <property type="molecule type" value="Genomic_DNA"/>
</dbReference>
<dbReference type="AlphaFoldDB" id="A0A211ZFQ4"/>
<comment type="caution">
    <text evidence="1">The sequence shown here is derived from an EMBL/GenBank/DDBJ whole genome shotgun (WGS) entry which is preliminary data.</text>
</comment>
<proteinExistence type="predicted"/>
<protein>
    <recommendedName>
        <fullName evidence="3">DUF2125 domain-containing protein</fullName>
    </recommendedName>
</protein>
<accession>A0A211ZFQ4</accession>
<gene>
    <name evidence="1" type="ORF">BWR60_26375</name>
</gene>
<dbReference type="Proteomes" id="UP000196655">
    <property type="component" value="Unassembled WGS sequence"/>
</dbReference>
<organism evidence="1 2">
    <name type="scientific">Inquilinus limosus</name>
    <dbReference type="NCBI Taxonomy" id="171674"/>
    <lineage>
        <taxon>Bacteria</taxon>
        <taxon>Pseudomonadati</taxon>
        <taxon>Pseudomonadota</taxon>
        <taxon>Alphaproteobacteria</taxon>
        <taxon>Rhodospirillales</taxon>
        <taxon>Rhodospirillaceae</taxon>
        <taxon>Inquilinus</taxon>
    </lineage>
</organism>
<dbReference type="STRING" id="1122125.GCA_000423185_00123"/>
<name>A0A211ZFQ4_9PROT</name>
<dbReference type="OrthoDB" id="8478166at2"/>
<reference evidence="2" key="1">
    <citation type="submission" date="2017-05" db="EMBL/GenBank/DDBJ databases">
        <authorList>
            <person name="Macchi M."/>
            <person name="Festa S."/>
            <person name="Coppotelli B.M."/>
            <person name="Morelli I.S."/>
        </authorList>
    </citation>
    <scope>NUCLEOTIDE SEQUENCE [LARGE SCALE GENOMIC DNA]</scope>
    <source>
        <strain evidence="2">I</strain>
    </source>
</reference>
<dbReference type="InterPro" id="IPR018666">
    <property type="entry name" value="DUF2125"/>
</dbReference>
<dbReference type="RefSeq" id="WP_088154589.1">
    <property type="nucleotide sequence ID" value="NZ_NHON01000068.1"/>
</dbReference>
<dbReference type="Pfam" id="PF09898">
    <property type="entry name" value="DUF2125"/>
    <property type="match status" value="1"/>
</dbReference>
<sequence>MRRRRRIVAVPTTLVVLLAAGWTGGWYWAAGKVEAQAQAFAANPPPGVTVDPGTVSVEGFPLAFTVESQAPSLRRVDGLTWNAAGVVATAKPWTLPEVGFTIAPPQRVTLPGSPALIAEVKGSGSGTARLGTDGKPTRVLLTLSQVELSGGLLPAALPVARVNGSVDRAPEEAGAGGAAAIDIEGLETPDLGLEAMGRRVDMVAARLTVLGTLPKAATAPELAAWRTAGGKLRVDQLALRWGPLQIDAGGTLDLDDKLQPQGTLTAKIRGYGAVIEDLQKAGVVKERDAGFAKVGLDLMAGQPAADGTRTVTAPITIEKGKVSFGPLQVAKLPEIKWQQ</sequence>
<evidence type="ECO:0000313" key="1">
    <source>
        <dbReference type="EMBL" id="OWJ64101.1"/>
    </source>
</evidence>
<evidence type="ECO:0000313" key="2">
    <source>
        <dbReference type="Proteomes" id="UP000196655"/>
    </source>
</evidence>
<keyword evidence="2" id="KW-1185">Reference proteome</keyword>